<keyword evidence="2" id="KW-1185">Reference proteome</keyword>
<accession>A0ACB9URM1</accession>
<dbReference type="EMBL" id="CM043037">
    <property type="protein sequence ID" value="KAI4578297.1"/>
    <property type="molecule type" value="Genomic_DNA"/>
</dbReference>
<reference evidence="1" key="1">
    <citation type="submission" date="2022-03" db="EMBL/GenBank/DDBJ databases">
        <title>Genomic analyses of argali, domestic sheep and their hybrids provide insights into chromosomal evolution, heterosis and genetic basis of agronomic traits.</title>
        <authorList>
            <person name="Li M."/>
        </authorList>
    </citation>
    <scope>NUCLEOTIDE SEQUENCE</scope>
    <source>
        <strain evidence="1">F1 hybrid</strain>
    </source>
</reference>
<proteinExistence type="predicted"/>
<gene>
    <name evidence="1" type="ORF">MJG53_011152</name>
</gene>
<evidence type="ECO:0000313" key="2">
    <source>
        <dbReference type="Proteomes" id="UP001057279"/>
    </source>
</evidence>
<comment type="caution">
    <text evidence="1">The sequence shown here is derived from an EMBL/GenBank/DDBJ whole genome shotgun (WGS) entry which is preliminary data.</text>
</comment>
<sequence>MADSLLLLKRVPSRHTWLRARKARPQLILSRRPRRRLRNLRWRSRRRLRRRLLQAQAAGADWLQGGCLVSGAAALRRLKTSARRRASSPEPAEDPVPSGPAILPIPPVRPAGSGRAVLLLPLGQGFTFSGICRVTCLYGQVQVFGFTISQGQPAQNVFSTYTHSRLTINAVHYSVHEKSKKEMKREARVLLRPYLNQDDRYCLMSSFSPLCSIVLLERLKTSTVNFIISHPGLSYIFVQEVRTFQINSEYFALRSVGIRREKKKTGLRLTESAFAAVEELVSISSEEADSCPVILVCGCQDIGKSTFNRYLINQLLNSISCVDYLECDLGQTEFTPPGCISLLNITEPVLGPPFTHQRTPQKMVYYGKTSCKNNFENYIEVIKYVFSSYKRESPLIINTMGWVADQGLLLLIDLIRLLSPSHVVQFSSDRSKYMPDLTPDFVDDMDGLYTRRRSRVRNRGFHLPEFAESLEFADEEKESPVMSTGYKLMFVKSEFVTGKTSRNRESHNRILRELAVLGYLSQLQPPVPKPLRALHGLTPYQVPFNAVALRIIHADVAPTHILYAVNASWVGLCKILDDVRGYASGPILLAQSPICDCVGFGICRGIDMEKRLYHILTPVPPEELRHVNCLLVGAVSIPQCVLKSQQYITYFKKIKGIYDLEHGNPQTLNLWFVKISSSDLFLGQVGLGDRNQFVLGDPSAELKIEKGERSRAEYKTDMGFPGDLMVKNLHANAGDTGLGDPGPWGYPGSEGTGLGRKACPDLRMFLYWKKRGAYELEALPRALAELELGAVERFSWSSTLDIIEDLREDRSLEEEKGLRCQNPDCMDKGRAAKVCHHADCQQLHHRGPLNLCEACDSKFHSTMHYDGHVRFDLPPQGSVLARNVSTRSCPPRTSPAVDLEEEEESCMDGKGDRKTTGLKLSKKKARRRHTDDPSKECFTLKFDLNVDIETEIVPAMKKKSLGEVLLPVFERKGIALGKVDIYLDQSNTPLSLSFEAYRFGGHYLRVKAKPGDEGKVEQGVKDSKSLSLPILRQAGAGPPAQERVDPQSRRESLDILAPGRRRKNMSEFLGEASIPGQEPPTPSSCSLPSSSSSGSSSSSSGSDSWKNRAASRFSGFFSSGPSTSAYGREIDKMEQLEGKLHAYGLFGLPRLPRRLRFDHDSWEEEGDEEEDEDDAGLRLEDSWRELIDGHEKLTRRQCHQQEAVWELLHTEASYIKKLRVITNLFLCCLLNLQESGLLCEVEADRLFSNIPEIARLHRGLWGSVMAPVLEKARRTRALLQPGDFLKGFKMFGSLFKPYIRYCMEEEGCMEYMRGLLRDNDLFRAYITWAEKHQQCQRLKLSDMLAKPHQRLTKYPLLLKSVLRKTDEPRAKEAVVTMIGSVERFIHHVNACMRQCQERQRLAAVVSRIDAYEVVEGSNDEVDKLLKEFLHLDLTAPIPGASPEETRQLLLEGSLRMKEGKDSKMDVYCFLFTDLLLVTKPVKKAERTKVIRPPLVVDKIVCRELRDPGSFLLIYLNEFHSAVGAYTFQASGQALCRGWVDAIYNAQNQLQQLRVQEHPGNQQHLQSLEEEEDEQEEEEEEEGGESSTSAASSPTILRKSSHSLDSQHCASDGSTETLAMVVVEPGELLSSPEFRGDPFSSQSDETSLSTTTSSVTPTSELLPLGPVDGRSCSMDSAYGTLSPTSLQDFMAPAPTVESAPRPPELPPALSPPPSPRLRRRTPVQLLPCLPHLLKSKSEASLLQLLSGATTRRAPPAPSRSLSEVCLAATVPGTRTQGSCQEAGPSWYCQGAPGPGPQLAELEGRAHCPSGEPEGPTRRSRELSSGASTRVQPEPPPGISAQHRKLTLAQLYRIRTTLLLNSTLTASEV</sequence>
<name>A0ACB9URM1_9CETA</name>
<evidence type="ECO:0000313" key="1">
    <source>
        <dbReference type="EMBL" id="KAI4578297.1"/>
    </source>
</evidence>
<protein>
    <submittedName>
        <fullName evidence="1">Uncharacterized protein</fullName>
    </submittedName>
</protein>
<dbReference type="Proteomes" id="UP001057279">
    <property type="component" value="Linkage Group LG12"/>
</dbReference>
<organism evidence="1 2">
    <name type="scientific">Ovis ammon polii x Ovis aries</name>
    <dbReference type="NCBI Taxonomy" id="2918886"/>
    <lineage>
        <taxon>Eukaryota</taxon>
        <taxon>Metazoa</taxon>
        <taxon>Chordata</taxon>
        <taxon>Craniata</taxon>
        <taxon>Vertebrata</taxon>
        <taxon>Euteleostomi</taxon>
        <taxon>Mammalia</taxon>
        <taxon>Eutheria</taxon>
        <taxon>Laurasiatheria</taxon>
        <taxon>Artiodactyla</taxon>
        <taxon>Ruminantia</taxon>
        <taxon>Pecora</taxon>
        <taxon>Bovidae</taxon>
        <taxon>Caprinae</taxon>
        <taxon>Ovis</taxon>
    </lineage>
</organism>